<dbReference type="Proteomes" id="UP000305921">
    <property type="component" value="Unassembled WGS sequence"/>
</dbReference>
<name>A0A5R9E077_9ACTN</name>
<proteinExistence type="predicted"/>
<dbReference type="GO" id="GO:0016020">
    <property type="term" value="C:membrane"/>
    <property type="evidence" value="ECO:0007669"/>
    <property type="project" value="TreeGrafter"/>
</dbReference>
<dbReference type="GO" id="GO:0003955">
    <property type="term" value="F:NAD(P)H dehydrogenase (quinone) activity"/>
    <property type="evidence" value="ECO:0007669"/>
    <property type="project" value="TreeGrafter"/>
</dbReference>
<evidence type="ECO:0000259" key="1">
    <source>
        <dbReference type="PROSITE" id="PS50902"/>
    </source>
</evidence>
<evidence type="ECO:0000313" key="3">
    <source>
        <dbReference type="Proteomes" id="UP000305921"/>
    </source>
</evidence>
<feature type="domain" description="Flavodoxin-like" evidence="1">
    <location>
        <begin position="4"/>
        <end position="185"/>
    </location>
</feature>
<dbReference type="OrthoDB" id="9801479at2"/>
<dbReference type="RefSeq" id="WP_138051869.1">
    <property type="nucleotide sequence ID" value="NZ_VAWE01000001.1"/>
</dbReference>
<dbReference type="PROSITE" id="PS50902">
    <property type="entry name" value="FLAVODOXIN_LIKE"/>
    <property type="match status" value="1"/>
</dbReference>
<dbReference type="PANTHER" id="PTHR30546">
    <property type="entry name" value="FLAVODOXIN-RELATED PROTEIN WRBA-RELATED"/>
    <property type="match status" value="1"/>
</dbReference>
<reference evidence="2 3" key="1">
    <citation type="submission" date="2019-05" db="EMBL/GenBank/DDBJ databases">
        <title>Streptomyces marianii sp. nov., a novel marine actinomycete from southern coast of India.</title>
        <authorList>
            <person name="Iniyan A.M."/>
            <person name="Wink J."/>
            <person name="Ramprasad E."/>
            <person name="Ramana C.V."/>
            <person name="Bunk B."/>
            <person name="Sproer C."/>
            <person name="Joseph F.-J.R.S."/>
            <person name="Vincent S.G.P."/>
        </authorList>
    </citation>
    <scope>NUCLEOTIDE SEQUENCE [LARGE SCALE GENOMIC DNA]</scope>
    <source>
        <strain evidence="2 3">ICN19</strain>
    </source>
</reference>
<gene>
    <name evidence="2" type="ORF">FEF34_03900</name>
</gene>
<dbReference type="PANTHER" id="PTHR30546:SF23">
    <property type="entry name" value="FLAVOPROTEIN-LIKE PROTEIN YCP4-RELATED"/>
    <property type="match status" value="1"/>
</dbReference>
<dbReference type="InterPro" id="IPR029039">
    <property type="entry name" value="Flavoprotein-like_sf"/>
</dbReference>
<dbReference type="EMBL" id="VAWE01000001">
    <property type="protein sequence ID" value="TLQ42459.1"/>
    <property type="molecule type" value="Genomic_DNA"/>
</dbReference>
<dbReference type="InterPro" id="IPR008254">
    <property type="entry name" value="Flavodoxin/NO_synth"/>
</dbReference>
<accession>A0A5R9E077</accession>
<dbReference type="InterPro" id="IPR005025">
    <property type="entry name" value="FMN_Rdtase-like_dom"/>
</dbReference>
<dbReference type="AlphaFoldDB" id="A0A5R9E077"/>
<organism evidence="2 3">
    <name type="scientific">Streptomyces marianii</name>
    <dbReference type="NCBI Taxonomy" id="1817406"/>
    <lineage>
        <taxon>Bacteria</taxon>
        <taxon>Bacillati</taxon>
        <taxon>Actinomycetota</taxon>
        <taxon>Actinomycetes</taxon>
        <taxon>Kitasatosporales</taxon>
        <taxon>Streptomycetaceae</taxon>
        <taxon>Streptomyces</taxon>
    </lineage>
</organism>
<dbReference type="SUPFAM" id="SSF52218">
    <property type="entry name" value="Flavoproteins"/>
    <property type="match status" value="1"/>
</dbReference>
<comment type="caution">
    <text evidence="2">The sequence shown here is derived from an EMBL/GenBank/DDBJ whole genome shotgun (WGS) entry which is preliminary data.</text>
</comment>
<dbReference type="GO" id="GO:0010181">
    <property type="term" value="F:FMN binding"/>
    <property type="evidence" value="ECO:0007669"/>
    <property type="project" value="InterPro"/>
</dbReference>
<dbReference type="Gene3D" id="3.40.50.360">
    <property type="match status" value="1"/>
</dbReference>
<evidence type="ECO:0000313" key="2">
    <source>
        <dbReference type="EMBL" id="TLQ42459.1"/>
    </source>
</evidence>
<dbReference type="Pfam" id="PF03358">
    <property type="entry name" value="FMN_red"/>
    <property type="match status" value="1"/>
</dbReference>
<sequence>MTNVAVIYYSSTGSTHRLAEAAAEAAAKEGAEVRLRRVAEFAATGRAGSKEHAAATADIPEASLDDLEWADAILLGSPVHFGLAAPQLMQFINTTSALSIPGKLLNKAVSAFASGSAEHGGQVTTILALHNAICHWGSVIVATGSTDAVLYEKNNGNPYGAGTVAGNRPGFIHEENVGAMAYQTRRTIEVAAALNTSATVSVPAPVPSAG</sequence>
<protein>
    <submittedName>
        <fullName evidence="2">NAD(P)H dehydrogenase</fullName>
    </submittedName>
</protein>
<keyword evidence="3" id="KW-1185">Reference proteome</keyword>